<dbReference type="HOGENOM" id="CLU_2542069_0_0_1"/>
<keyword evidence="6" id="KW-1185">Reference proteome</keyword>
<gene>
    <name evidence="5" type="ORF">M378DRAFT_16286</name>
</gene>
<dbReference type="Proteomes" id="UP000054549">
    <property type="component" value="Unassembled WGS sequence"/>
</dbReference>
<proteinExistence type="predicted"/>
<evidence type="ECO:0000256" key="3">
    <source>
        <dbReference type="ARBA" id="ARBA00023136"/>
    </source>
</evidence>
<sequence length="83" mass="8715">MKSQFRLQLKPHDGNMAQSGALASGFRDNPQKVAGLAGPAFTAIIMSLSTVITGAVIGLALVWRIAVVGVGKPPIVSFRNVRN</sequence>
<keyword evidence="2 4" id="KW-1133">Transmembrane helix</keyword>
<name>A0A0C2W873_AMAMK</name>
<feature type="transmembrane region" description="Helical" evidence="4">
    <location>
        <begin position="40"/>
        <end position="63"/>
    </location>
</feature>
<keyword evidence="1 4" id="KW-0812">Transmembrane</keyword>
<dbReference type="InterPro" id="IPR036640">
    <property type="entry name" value="ABC1_TM_sf"/>
</dbReference>
<evidence type="ECO:0000313" key="6">
    <source>
        <dbReference type="Proteomes" id="UP000054549"/>
    </source>
</evidence>
<evidence type="ECO:0000256" key="4">
    <source>
        <dbReference type="SAM" id="Phobius"/>
    </source>
</evidence>
<dbReference type="AlphaFoldDB" id="A0A0C2W873"/>
<dbReference type="GO" id="GO:0005524">
    <property type="term" value="F:ATP binding"/>
    <property type="evidence" value="ECO:0007669"/>
    <property type="project" value="InterPro"/>
</dbReference>
<dbReference type="InParanoid" id="A0A0C2W873"/>
<evidence type="ECO:0000256" key="2">
    <source>
        <dbReference type="ARBA" id="ARBA00022989"/>
    </source>
</evidence>
<dbReference type="Gene3D" id="1.20.1560.10">
    <property type="entry name" value="ABC transporter type 1, transmembrane domain"/>
    <property type="match status" value="1"/>
</dbReference>
<keyword evidence="3 4" id="KW-0472">Membrane</keyword>
<protein>
    <submittedName>
        <fullName evidence="5">Uncharacterized protein</fullName>
    </submittedName>
</protein>
<evidence type="ECO:0000256" key="1">
    <source>
        <dbReference type="ARBA" id="ARBA00022692"/>
    </source>
</evidence>
<dbReference type="EMBL" id="KN818372">
    <property type="protein sequence ID" value="KIL57372.1"/>
    <property type="molecule type" value="Genomic_DNA"/>
</dbReference>
<dbReference type="GO" id="GO:0016020">
    <property type="term" value="C:membrane"/>
    <property type="evidence" value="ECO:0007669"/>
    <property type="project" value="InterPro"/>
</dbReference>
<accession>A0A0C2W873</accession>
<organism evidence="5 6">
    <name type="scientific">Amanita muscaria (strain Koide BX008)</name>
    <dbReference type="NCBI Taxonomy" id="946122"/>
    <lineage>
        <taxon>Eukaryota</taxon>
        <taxon>Fungi</taxon>
        <taxon>Dikarya</taxon>
        <taxon>Basidiomycota</taxon>
        <taxon>Agaricomycotina</taxon>
        <taxon>Agaricomycetes</taxon>
        <taxon>Agaricomycetidae</taxon>
        <taxon>Agaricales</taxon>
        <taxon>Pluteineae</taxon>
        <taxon>Amanitaceae</taxon>
        <taxon>Amanita</taxon>
    </lineage>
</organism>
<evidence type="ECO:0000313" key="5">
    <source>
        <dbReference type="EMBL" id="KIL57372.1"/>
    </source>
</evidence>
<reference evidence="5 6" key="1">
    <citation type="submission" date="2014-04" db="EMBL/GenBank/DDBJ databases">
        <title>Evolutionary Origins and Diversification of the Mycorrhizal Mutualists.</title>
        <authorList>
            <consortium name="DOE Joint Genome Institute"/>
            <consortium name="Mycorrhizal Genomics Consortium"/>
            <person name="Kohler A."/>
            <person name="Kuo A."/>
            <person name="Nagy L.G."/>
            <person name="Floudas D."/>
            <person name="Copeland A."/>
            <person name="Barry K.W."/>
            <person name="Cichocki N."/>
            <person name="Veneault-Fourrey C."/>
            <person name="LaButti K."/>
            <person name="Lindquist E.A."/>
            <person name="Lipzen A."/>
            <person name="Lundell T."/>
            <person name="Morin E."/>
            <person name="Murat C."/>
            <person name="Riley R."/>
            <person name="Ohm R."/>
            <person name="Sun H."/>
            <person name="Tunlid A."/>
            <person name="Henrissat B."/>
            <person name="Grigoriev I.V."/>
            <person name="Hibbett D.S."/>
            <person name="Martin F."/>
        </authorList>
    </citation>
    <scope>NUCLEOTIDE SEQUENCE [LARGE SCALE GENOMIC DNA]</scope>
    <source>
        <strain evidence="5 6">Koide BX008</strain>
    </source>
</reference>
<dbReference type="STRING" id="946122.A0A0C2W873"/>